<evidence type="ECO:0000313" key="10">
    <source>
        <dbReference type="EMBL" id="CAL6047741.1"/>
    </source>
</evidence>
<feature type="binding site" evidence="7">
    <location>
        <position position="76"/>
    </location>
    <ligand>
        <name>[4Fe-4S] cluster</name>
        <dbReference type="ChEBI" id="CHEBI:49883"/>
        <note>4Fe-4S-S-AdoMet</note>
    </ligand>
</feature>
<comment type="caution">
    <text evidence="9">The sequence shown here is derived from an EMBL/GenBank/DDBJ whole genome shotgun (WGS) entry which is preliminary data.</text>
</comment>
<dbReference type="PROSITE" id="PS51918">
    <property type="entry name" value="RADICAL_SAM"/>
    <property type="match status" value="1"/>
</dbReference>
<evidence type="ECO:0000256" key="1">
    <source>
        <dbReference type="ARBA" id="ARBA00022485"/>
    </source>
</evidence>
<evidence type="ECO:0000256" key="4">
    <source>
        <dbReference type="ARBA" id="ARBA00023004"/>
    </source>
</evidence>
<comment type="cofactor">
    <cofactor evidence="6">
        <name>[2Fe-2S] cluster</name>
        <dbReference type="ChEBI" id="CHEBI:190135"/>
    </cofactor>
</comment>
<evidence type="ECO:0000256" key="5">
    <source>
        <dbReference type="ARBA" id="ARBA00023014"/>
    </source>
</evidence>
<keyword evidence="5 7" id="KW-0411">Iron-sulfur</keyword>
<dbReference type="PIRSF" id="PIRSF004762">
    <property type="entry name" value="CHP00423"/>
    <property type="match status" value="1"/>
</dbReference>
<dbReference type="Gene3D" id="3.20.20.70">
    <property type="entry name" value="Aldolase class I"/>
    <property type="match status" value="1"/>
</dbReference>
<dbReference type="GO" id="GO:0044272">
    <property type="term" value="P:sulfur compound biosynthetic process"/>
    <property type="evidence" value="ECO:0007669"/>
    <property type="project" value="UniProtKB-ARBA"/>
</dbReference>
<dbReference type="AlphaFoldDB" id="A0AA86QBA1"/>
<evidence type="ECO:0000259" key="8">
    <source>
        <dbReference type="PROSITE" id="PS51918"/>
    </source>
</evidence>
<evidence type="ECO:0000256" key="2">
    <source>
        <dbReference type="ARBA" id="ARBA00022691"/>
    </source>
</evidence>
<dbReference type="GO" id="GO:0051539">
    <property type="term" value="F:4 iron, 4 sulfur cluster binding"/>
    <property type="evidence" value="ECO:0007669"/>
    <property type="project" value="UniProtKB-KW"/>
</dbReference>
<evidence type="ECO:0000313" key="9">
    <source>
        <dbReference type="EMBL" id="CAI9949010.1"/>
    </source>
</evidence>
<dbReference type="SFLD" id="SFLDG01280">
    <property type="entry name" value="HydE/PylB-like"/>
    <property type="match status" value="1"/>
</dbReference>
<dbReference type="SFLD" id="SFLDG01082">
    <property type="entry name" value="B12-binding_domain_containing"/>
    <property type="match status" value="1"/>
</dbReference>
<reference evidence="10 11" key="2">
    <citation type="submission" date="2024-07" db="EMBL/GenBank/DDBJ databases">
        <authorList>
            <person name="Akdeniz Z."/>
        </authorList>
    </citation>
    <scope>NUCLEOTIDE SEQUENCE [LARGE SCALE GENOMIC DNA]</scope>
</reference>
<keyword evidence="11" id="KW-1185">Reference proteome</keyword>
<dbReference type="GO" id="GO:0042364">
    <property type="term" value="P:water-soluble vitamin biosynthetic process"/>
    <property type="evidence" value="ECO:0007669"/>
    <property type="project" value="UniProtKB-ARBA"/>
</dbReference>
<dbReference type="SUPFAM" id="SSF102114">
    <property type="entry name" value="Radical SAM enzymes"/>
    <property type="match status" value="1"/>
</dbReference>
<keyword evidence="1 7" id="KW-0004">4Fe-4S</keyword>
<proteinExistence type="predicted"/>
<sequence>MLTYPTQSSLTEEIIHNYKMNKTLDTAEICHLLSHKPKEEDQLLFTASRDVTTANVGEMVHLRAIIEFSNVCEADCLYCGIRKSNDNVERFTLPTEQIVQTAVEAMKQYPGVLLQSGEVQSQAFVNRLAEVVKQIKQLALTNSPLKENFRVILSVGELSQNQYKQLREAGADRYLLRIETTNERLFKNIHDRQSSMNERMTCLQNIKDLNMHVGTGVLIGIPGQNLFDLANDVKFFKKIGADMIGMGPLLPAKGTPIGDNYNAQQVLKDIHSENLFDTVKRMISVTRLMNPKANISATTAMEVLNPESGRVEAIQVGSNVVMPVMTPIGDKKKYYLYEGKSNVKSGLDVLKAQITQAGRKYDLTKPGDPVSWVERQK</sequence>
<dbReference type="GO" id="GO:0016740">
    <property type="term" value="F:transferase activity"/>
    <property type="evidence" value="ECO:0007669"/>
    <property type="project" value="TreeGrafter"/>
</dbReference>
<dbReference type="InterPro" id="IPR013785">
    <property type="entry name" value="Aldolase_TIM"/>
</dbReference>
<dbReference type="SFLD" id="SFLDS00029">
    <property type="entry name" value="Radical_SAM"/>
    <property type="match status" value="1"/>
</dbReference>
<dbReference type="InterPro" id="IPR006638">
    <property type="entry name" value="Elp3/MiaA/NifB-like_rSAM"/>
</dbReference>
<organism evidence="9">
    <name type="scientific">Hexamita inflata</name>
    <dbReference type="NCBI Taxonomy" id="28002"/>
    <lineage>
        <taxon>Eukaryota</taxon>
        <taxon>Metamonada</taxon>
        <taxon>Diplomonadida</taxon>
        <taxon>Hexamitidae</taxon>
        <taxon>Hexamitinae</taxon>
        <taxon>Hexamita</taxon>
    </lineage>
</organism>
<dbReference type="EMBL" id="CAXDID020000172">
    <property type="protein sequence ID" value="CAL6047741.1"/>
    <property type="molecule type" value="Genomic_DNA"/>
</dbReference>
<dbReference type="InterPro" id="IPR024021">
    <property type="entry name" value="FeFe-hyd_HydE_rSAM"/>
</dbReference>
<dbReference type="SMART" id="SM00729">
    <property type="entry name" value="Elp3"/>
    <property type="match status" value="1"/>
</dbReference>
<evidence type="ECO:0000313" key="11">
    <source>
        <dbReference type="Proteomes" id="UP001642409"/>
    </source>
</evidence>
<comment type="cofactor">
    <cofactor evidence="7">
        <name>[4Fe-4S] cluster</name>
        <dbReference type="ChEBI" id="CHEBI:49883"/>
    </cofactor>
    <text evidence="7">Binds 1 [4Fe-4S] cluster. The cluster is coordinated with 3 cysteines and an exchangeable S-adenosyl-L-methionine.</text>
</comment>
<gene>
    <name evidence="9" type="ORF">HINF_LOCUS36655</name>
    <name evidence="10" type="ORF">HINF_LOCUS42355</name>
</gene>
<dbReference type="CDD" id="cd01335">
    <property type="entry name" value="Radical_SAM"/>
    <property type="match status" value="1"/>
</dbReference>
<feature type="binding site" evidence="7">
    <location>
        <position position="72"/>
    </location>
    <ligand>
        <name>[4Fe-4S] cluster</name>
        <dbReference type="ChEBI" id="CHEBI:49883"/>
        <note>4Fe-4S-S-AdoMet</note>
    </ligand>
</feature>
<dbReference type="InterPro" id="IPR007197">
    <property type="entry name" value="rSAM"/>
</dbReference>
<feature type="domain" description="Radical SAM core" evidence="8">
    <location>
        <begin position="58"/>
        <end position="292"/>
    </location>
</feature>
<keyword evidence="4 7" id="KW-0408">Iron</keyword>
<dbReference type="InterPro" id="IPR034422">
    <property type="entry name" value="HydE/PylB-like"/>
</dbReference>
<dbReference type="InterPro" id="IPR010722">
    <property type="entry name" value="BATS_dom"/>
</dbReference>
<dbReference type="EMBL" id="CATOUU010000792">
    <property type="protein sequence ID" value="CAI9949010.1"/>
    <property type="molecule type" value="Genomic_DNA"/>
</dbReference>
<dbReference type="InterPro" id="IPR058240">
    <property type="entry name" value="rSAM_sf"/>
</dbReference>
<evidence type="ECO:0000256" key="6">
    <source>
        <dbReference type="ARBA" id="ARBA00034078"/>
    </source>
</evidence>
<accession>A0AA86QBA1</accession>
<dbReference type="GO" id="GO:0046872">
    <property type="term" value="F:metal ion binding"/>
    <property type="evidence" value="ECO:0007669"/>
    <property type="project" value="UniProtKB-KW"/>
</dbReference>
<feature type="binding site" evidence="7">
    <location>
        <position position="79"/>
    </location>
    <ligand>
        <name>[4Fe-4S] cluster</name>
        <dbReference type="ChEBI" id="CHEBI:49883"/>
        <note>4Fe-4S-S-AdoMet</note>
    </ligand>
</feature>
<dbReference type="SMART" id="SM00876">
    <property type="entry name" value="BATS"/>
    <property type="match status" value="1"/>
</dbReference>
<dbReference type="Pfam" id="PF04055">
    <property type="entry name" value="Radical_SAM"/>
    <property type="match status" value="1"/>
</dbReference>
<evidence type="ECO:0000256" key="3">
    <source>
        <dbReference type="ARBA" id="ARBA00022723"/>
    </source>
</evidence>
<evidence type="ECO:0000256" key="7">
    <source>
        <dbReference type="PIRSR" id="PIRSR004762-1"/>
    </source>
</evidence>
<dbReference type="Proteomes" id="UP001642409">
    <property type="component" value="Unassembled WGS sequence"/>
</dbReference>
<dbReference type="NCBIfam" id="TIGR03956">
    <property type="entry name" value="rSAM_HydE"/>
    <property type="match status" value="1"/>
</dbReference>
<reference evidence="9" key="1">
    <citation type="submission" date="2023-06" db="EMBL/GenBank/DDBJ databases">
        <authorList>
            <person name="Kurt Z."/>
        </authorList>
    </citation>
    <scope>NUCLEOTIDE SEQUENCE</scope>
</reference>
<dbReference type="PANTHER" id="PTHR43726">
    <property type="entry name" value="3-METHYLORNITHINE SYNTHASE"/>
    <property type="match status" value="1"/>
</dbReference>
<keyword evidence="2 7" id="KW-0949">S-adenosyl-L-methionine</keyword>
<dbReference type="SFLD" id="SFLDG01060">
    <property type="entry name" value="BATS_domain_containing"/>
    <property type="match status" value="1"/>
</dbReference>
<name>A0AA86QBA1_9EUKA</name>
<keyword evidence="3" id="KW-0479">Metal-binding</keyword>
<protein>
    <submittedName>
        <fullName evidence="9">FeFe-hydrogenase assembly protein HydE</fullName>
    </submittedName>
    <submittedName>
        <fullName evidence="10">FeFe-hydrogenase_assembly protein HydE</fullName>
    </submittedName>
</protein>
<dbReference type="PANTHER" id="PTHR43726:SF1">
    <property type="entry name" value="BIOTIN SYNTHASE"/>
    <property type="match status" value="1"/>
</dbReference>